<dbReference type="NCBIfam" id="TIGR00197">
    <property type="entry name" value="yjeF_nterm"/>
    <property type="match status" value="1"/>
</dbReference>
<evidence type="ECO:0000313" key="13">
    <source>
        <dbReference type="Proteomes" id="UP000318053"/>
    </source>
</evidence>
<gene>
    <name evidence="12" type="primary">nnr_1</name>
    <name evidence="10" type="synonym">nnrE</name>
    <name evidence="12" type="ORF">CA85_33010</name>
</gene>
<evidence type="ECO:0000313" key="12">
    <source>
        <dbReference type="EMBL" id="TWT65387.1"/>
    </source>
</evidence>
<keyword evidence="13" id="KW-1185">Reference proteome</keyword>
<comment type="catalytic activity">
    <reaction evidence="1 10">
        <text>(6R)-NADHX = (6S)-NADHX</text>
        <dbReference type="Rhea" id="RHEA:32215"/>
        <dbReference type="ChEBI" id="CHEBI:64074"/>
        <dbReference type="ChEBI" id="CHEBI:64075"/>
        <dbReference type="EC" id="5.1.99.6"/>
    </reaction>
</comment>
<evidence type="ECO:0000256" key="8">
    <source>
        <dbReference type="ARBA" id="ARBA00023027"/>
    </source>
</evidence>
<dbReference type="EMBL" id="SJPK01000007">
    <property type="protein sequence ID" value="TWT65387.1"/>
    <property type="molecule type" value="Genomic_DNA"/>
</dbReference>
<comment type="cofactor">
    <cofactor evidence="10">
        <name>K(+)</name>
        <dbReference type="ChEBI" id="CHEBI:29103"/>
    </cofactor>
    <text evidence="10">Binds 1 potassium ion per subunit.</text>
</comment>
<feature type="domain" description="YjeF N-terminal" evidence="11">
    <location>
        <begin position="13"/>
        <end position="222"/>
    </location>
</feature>
<dbReference type="GO" id="GO:0000166">
    <property type="term" value="F:nucleotide binding"/>
    <property type="evidence" value="ECO:0007669"/>
    <property type="project" value="UniProtKB-KW"/>
</dbReference>
<dbReference type="PROSITE" id="PS51385">
    <property type="entry name" value="YJEF_N"/>
    <property type="match status" value="1"/>
</dbReference>
<evidence type="ECO:0000256" key="6">
    <source>
        <dbReference type="ARBA" id="ARBA00022857"/>
    </source>
</evidence>
<dbReference type="AlphaFoldDB" id="A0A5C5XQC5"/>
<feature type="binding site" evidence="10">
    <location>
        <begin position="135"/>
        <end position="141"/>
    </location>
    <ligand>
        <name>(6S)-NADPHX</name>
        <dbReference type="ChEBI" id="CHEBI:64076"/>
    </ligand>
</feature>
<keyword evidence="7 10" id="KW-0630">Potassium</keyword>
<keyword evidence="4 10" id="KW-0479">Metal-binding</keyword>
<dbReference type="HAMAP" id="MF_01966">
    <property type="entry name" value="NADHX_epimerase"/>
    <property type="match status" value="1"/>
</dbReference>
<dbReference type="PANTHER" id="PTHR13232">
    <property type="entry name" value="NAD(P)H-HYDRATE EPIMERASE"/>
    <property type="match status" value="1"/>
</dbReference>
<dbReference type="GO" id="GO:0046872">
    <property type="term" value="F:metal ion binding"/>
    <property type="evidence" value="ECO:0007669"/>
    <property type="project" value="UniProtKB-KW"/>
</dbReference>
<comment type="similarity">
    <text evidence="10">Belongs to the NnrE/AIBP family.</text>
</comment>
<dbReference type="InterPro" id="IPR032976">
    <property type="entry name" value="YJEFN_prot_NAXE-like"/>
</dbReference>
<dbReference type="SUPFAM" id="SSF64153">
    <property type="entry name" value="YjeF N-terminal domain-like"/>
    <property type="match status" value="1"/>
</dbReference>
<feature type="binding site" evidence="10">
    <location>
        <begin position="62"/>
        <end position="66"/>
    </location>
    <ligand>
        <name>(6S)-NADPHX</name>
        <dbReference type="ChEBI" id="CHEBI:64076"/>
    </ligand>
</feature>
<evidence type="ECO:0000256" key="1">
    <source>
        <dbReference type="ARBA" id="ARBA00000013"/>
    </source>
</evidence>
<dbReference type="EC" id="5.1.99.6" evidence="3 10"/>
<comment type="caution">
    <text evidence="10">Lacks conserved residue(s) required for the propagation of feature annotation.</text>
</comment>
<dbReference type="Proteomes" id="UP000318053">
    <property type="component" value="Unassembled WGS sequence"/>
</dbReference>
<feature type="binding site" evidence="10">
    <location>
        <position position="63"/>
    </location>
    <ligand>
        <name>K(+)</name>
        <dbReference type="ChEBI" id="CHEBI:29103"/>
    </ligand>
</feature>
<keyword evidence="8 10" id="KW-0520">NAD</keyword>
<evidence type="ECO:0000256" key="9">
    <source>
        <dbReference type="ARBA" id="ARBA00023235"/>
    </source>
</evidence>
<evidence type="ECO:0000256" key="4">
    <source>
        <dbReference type="ARBA" id="ARBA00022723"/>
    </source>
</evidence>
<proteinExistence type="inferred from homology"/>
<dbReference type="InterPro" id="IPR036652">
    <property type="entry name" value="YjeF_N_dom_sf"/>
</dbReference>
<dbReference type="Gene3D" id="3.40.50.10260">
    <property type="entry name" value="YjeF N-terminal domain"/>
    <property type="match status" value="1"/>
</dbReference>
<keyword evidence="5 10" id="KW-0547">Nucleotide-binding</keyword>
<organism evidence="12 13">
    <name type="scientific">Allorhodopirellula solitaria</name>
    <dbReference type="NCBI Taxonomy" id="2527987"/>
    <lineage>
        <taxon>Bacteria</taxon>
        <taxon>Pseudomonadati</taxon>
        <taxon>Planctomycetota</taxon>
        <taxon>Planctomycetia</taxon>
        <taxon>Pirellulales</taxon>
        <taxon>Pirellulaceae</taxon>
        <taxon>Allorhodopirellula</taxon>
    </lineage>
</organism>
<comment type="caution">
    <text evidence="12">The sequence shown here is derived from an EMBL/GenBank/DDBJ whole genome shotgun (WGS) entry which is preliminary data.</text>
</comment>
<name>A0A5C5XQC5_9BACT</name>
<evidence type="ECO:0000259" key="11">
    <source>
        <dbReference type="PROSITE" id="PS51385"/>
    </source>
</evidence>
<feature type="binding site" evidence="10">
    <location>
        <position position="165"/>
    </location>
    <ligand>
        <name>(6S)-NADPHX</name>
        <dbReference type="ChEBI" id="CHEBI:64076"/>
    </ligand>
</feature>
<dbReference type="PANTHER" id="PTHR13232:SF10">
    <property type="entry name" value="NAD(P)H-HYDRATE EPIMERASE"/>
    <property type="match status" value="1"/>
</dbReference>
<evidence type="ECO:0000256" key="10">
    <source>
        <dbReference type="HAMAP-Rule" id="MF_01966"/>
    </source>
</evidence>
<keyword evidence="9 10" id="KW-0413">Isomerase</keyword>
<reference evidence="12 13" key="1">
    <citation type="submission" date="2019-02" db="EMBL/GenBank/DDBJ databases">
        <title>Deep-cultivation of Planctomycetes and their phenomic and genomic characterization uncovers novel biology.</title>
        <authorList>
            <person name="Wiegand S."/>
            <person name="Jogler M."/>
            <person name="Boedeker C."/>
            <person name="Pinto D."/>
            <person name="Vollmers J."/>
            <person name="Rivas-Marin E."/>
            <person name="Kohn T."/>
            <person name="Peeters S.H."/>
            <person name="Heuer A."/>
            <person name="Rast P."/>
            <person name="Oberbeckmann S."/>
            <person name="Bunk B."/>
            <person name="Jeske O."/>
            <person name="Meyerdierks A."/>
            <person name="Storesund J.E."/>
            <person name="Kallscheuer N."/>
            <person name="Luecker S."/>
            <person name="Lage O.M."/>
            <person name="Pohl T."/>
            <person name="Merkel B.J."/>
            <person name="Hornburger P."/>
            <person name="Mueller R.-W."/>
            <person name="Bruemmer F."/>
            <person name="Labrenz M."/>
            <person name="Spormann A.M."/>
            <person name="Op Den Camp H."/>
            <person name="Overmann J."/>
            <person name="Amann R."/>
            <person name="Jetten M.S.M."/>
            <person name="Mascher T."/>
            <person name="Medema M.H."/>
            <person name="Devos D.P."/>
            <person name="Kaster A.-K."/>
            <person name="Ovreas L."/>
            <person name="Rohde M."/>
            <person name="Galperin M.Y."/>
            <person name="Jogler C."/>
        </authorList>
    </citation>
    <scope>NUCLEOTIDE SEQUENCE [LARGE SCALE GENOMIC DNA]</scope>
    <source>
        <strain evidence="12 13">CA85</strain>
    </source>
</reference>
<dbReference type="Pfam" id="PF03853">
    <property type="entry name" value="YjeF_N"/>
    <property type="match status" value="1"/>
</dbReference>
<comment type="function">
    <text evidence="10">Catalyzes the epimerization of the S- and R-forms of NAD(P)HX, a damaged form of NAD(P)H that is a result of enzymatic or heat-dependent hydration. This is a prerequisite for the S-specific NAD(P)H-hydrate dehydratase to allow the repair of both epimers of NAD(P)HX.</text>
</comment>
<feature type="binding site" evidence="10">
    <location>
        <position position="131"/>
    </location>
    <ligand>
        <name>K(+)</name>
        <dbReference type="ChEBI" id="CHEBI:29103"/>
    </ligand>
</feature>
<keyword evidence="6 10" id="KW-0521">NADP</keyword>
<dbReference type="GO" id="GO:0052856">
    <property type="term" value="F:NAD(P)HX epimerase activity"/>
    <property type="evidence" value="ECO:0007669"/>
    <property type="project" value="UniProtKB-UniRule"/>
</dbReference>
<evidence type="ECO:0000256" key="7">
    <source>
        <dbReference type="ARBA" id="ARBA00022958"/>
    </source>
</evidence>
<evidence type="ECO:0000256" key="3">
    <source>
        <dbReference type="ARBA" id="ARBA00012228"/>
    </source>
</evidence>
<comment type="catalytic activity">
    <reaction evidence="2 10">
        <text>(6R)-NADPHX = (6S)-NADPHX</text>
        <dbReference type="Rhea" id="RHEA:32227"/>
        <dbReference type="ChEBI" id="CHEBI:64076"/>
        <dbReference type="ChEBI" id="CHEBI:64077"/>
        <dbReference type="EC" id="5.1.99.6"/>
    </reaction>
</comment>
<evidence type="ECO:0000256" key="2">
    <source>
        <dbReference type="ARBA" id="ARBA00000909"/>
    </source>
</evidence>
<feature type="binding site" evidence="10">
    <location>
        <position position="168"/>
    </location>
    <ligand>
        <name>K(+)</name>
        <dbReference type="ChEBI" id="CHEBI:29103"/>
    </ligand>
</feature>
<evidence type="ECO:0000256" key="5">
    <source>
        <dbReference type="ARBA" id="ARBA00022741"/>
    </source>
</evidence>
<sequence>MAQDWPFFSVARSREVDQLAIERFGMAGIELMRNAGTACAERLLSELSESSPATMILAGAGNNGGDGYVIAEVLTEANRPVVVYSLVPTAKLSGDAEISHDAAVAAGVSVEHVGEDEIVARISRHRGMIVDGLLGTGAQGPPRSPFAEAIAAANQNSEVRRVAIDVPSGFNGDTGEPADPTFQADLTLTFVAPKTGMMGADASLSTGEIEIVDIGLPLDLKRQLGIPG</sequence>
<dbReference type="InterPro" id="IPR004443">
    <property type="entry name" value="YjeF_N_dom"/>
</dbReference>
<protein>
    <recommendedName>
        <fullName evidence="3 10">NAD(P)H-hydrate epimerase</fullName>
        <ecNumber evidence="3 10">5.1.99.6</ecNumber>
    </recommendedName>
    <alternativeName>
        <fullName evidence="10">NAD(P)HX epimerase</fullName>
    </alternativeName>
</protein>
<accession>A0A5C5XQC5</accession>